<name>A0A0F9DGK6_9ZZZZ</name>
<comment type="caution">
    <text evidence="1">The sequence shown here is derived from an EMBL/GenBank/DDBJ whole genome shotgun (WGS) entry which is preliminary data.</text>
</comment>
<dbReference type="EMBL" id="LAZR01029045">
    <property type="protein sequence ID" value="KKL60754.1"/>
    <property type="molecule type" value="Genomic_DNA"/>
</dbReference>
<gene>
    <name evidence="1" type="ORF">LCGC14_2202180</name>
</gene>
<protein>
    <submittedName>
        <fullName evidence="1">Uncharacterized protein</fullName>
    </submittedName>
</protein>
<evidence type="ECO:0000313" key="1">
    <source>
        <dbReference type="EMBL" id="KKL60754.1"/>
    </source>
</evidence>
<feature type="non-terminal residue" evidence="1">
    <location>
        <position position="1"/>
    </location>
</feature>
<dbReference type="SUPFAM" id="SSF49785">
    <property type="entry name" value="Galactose-binding domain-like"/>
    <property type="match status" value="1"/>
</dbReference>
<proteinExistence type="predicted"/>
<dbReference type="AlphaFoldDB" id="A0A0F9DGK6"/>
<organism evidence="1">
    <name type="scientific">marine sediment metagenome</name>
    <dbReference type="NCBI Taxonomy" id="412755"/>
    <lineage>
        <taxon>unclassified sequences</taxon>
        <taxon>metagenomes</taxon>
        <taxon>ecological metagenomes</taxon>
    </lineage>
</organism>
<sequence>LDLSAIDVLMMFPAWGAGEGAEYLIANVAIEGDVGASPEITLFTDGQNLDWPMWGSSPTSTPIEVMDDAEHGLTAEFSIGAEPAVMGFTNRSEFGGSATPFDASAILEKGVVQFDMKVTSMPNTAFSQLISLAVSKTTI</sequence>
<reference evidence="1" key="1">
    <citation type="journal article" date="2015" name="Nature">
        <title>Complex archaea that bridge the gap between prokaryotes and eukaryotes.</title>
        <authorList>
            <person name="Spang A."/>
            <person name="Saw J.H."/>
            <person name="Jorgensen S.L."/>
            <person name="Zaremba-Niedzwiedzka K."/>
            <person name="Martijn J."/>
            <person name="Lind A.E."/>
            <person name="van Eijk R."/>
            <person name="Schleper C."/>
            <person name="Guy L."/>
            <person name="Ettema T.J."/>
        </authorList>
    </citation>
    <scope>NUCLEOTIDE SEQUENCE</scope>
</reference>
<accession>A0A0F9DGK6</accession>
<dbReference type="InterPro" id="IPR008979">
    <property type="entry name" value="Galactose-bd-like_sf"/>
</dbReference>